<evidence type="ECO:0000256" key="1">
    <source>
        <dbReference type="ARBA" id="ARBA00006100"/>
    </source>
</evidence>
<reference evidence="6" key="1">
    <citation type="submission" date="2016-10" db="EMBL/GenBank/DDBJ databases">
        <authorList>
            <person name="Varghese N."/>
            <person name="Submissions S."/>
        </authorList>
    </citation>
    <scope>NUCLEOTIDE SEQUENCE [LARGE SCALE GENOMIC DNA]</scope>
    <source>
        <strain evidence="6">CGMCC 1.8895</strain>
    </source>
</reference>
<keyword evidence="3" id="KW-0411">Iron-sulfur</keyword>
<dbReference type="PROSITE" id="PS51918">
    <property type="entry name" value="RADICAL_SAM"/>
    <property type="match status" value="1"/>
</dbReference>
<dbReference type="STRING" id="576118.SAMN05216216_13120"/>
<dbReference type="EMBL" id="FNFY01000031">
    <property type="protein sequence ID" value="SDL21844.1"/>
    <property type="molecule type" value="Genomic_DNA"/>
</dbReference>
<dbReference type="RefSeq" id="WP_092987855.1">
    <property type="nucleotide sequence ID" value="NZ_FNFY01000031.1"/>
</dbReference>
<dbReference type="CDD" id="cd01335">
    <property type="entry name" value="Radical_SAM"/>
    <property type="match status" value="1"/>
</dbReference>
<dbReference type="InterPro" id="IPR004559">
    <property type="entry name" value="HemW-like"/>
</dbReference>
<dbReference type="GO" id="GO:0004109">
    <property type="term" value="F:coproporphyrinogen oxidase activity"/>
    <property type="evidence" value="ECO:0007669"/>
    <property type="project" value="InterPro"/>
</dbReference>
<dbReference type="InterPro" id="IPR023404">
    <property type="entry name" value="rSAM_horseshoe"/>
</dbReference>
<evidence type="ECO:0000313" key="5">
    <source>
        <dbReference type="EMBL" id="SDL21844.1"/>
    </source>
</evidence>
<dbReference type="SFLD" id="SFLDG01065">
    <property type="entry name" value="anaerobic_coproporphyrinogen-I"/>
    <property type="match status" value="1"/>
</dbReference>
<evidence type="ECO:0000256" key="2">
    <source>
        <dbReference type="ARBA" id="ARBA00017228"/>
    </source>
</evidence>
<dbReference type="SFLD" id="SFLDF00288">
    <property type="entry name" value="HemN-like__clustered_with_nucl"/>
    <property type="match status" value="1"/>
</dbReference>
<proteinExistence type="inferred from homology"/>
<dbReference type="InterPro" id="IPR058240">
    <property type="entry name" value="rSAM_sf"/>
</dbReference>
<evidence type="ECO:0000259" key="4">
    <source>
        <dbReference type="PROSITE" id="PS51918"/>
    </source>
</evidence>
<evidence type="ECO:0000313" key="6">
    <source>
        <dbReference type="Proteomes" id="UP000199008"/>
    </source>
</evidence>
<comment type="subcellular location">
    <subcellularLocation>
        <location evidence="3">Cytoplasm</location>
    </subcellularLocation>
</comment>
<dbReference type="GO" id="GO:0051539">
    <property type="term" value="F:4 iron, 4 sulfur cluster binding"/>
    <property type="evidence" value="ECO:0007669"/>
    <property type="project" value="UniProtKB-UniRule"/>
</dbReference>
<dbReference type="InterPro" id="IPR010723">
    <property type="entry name" value="HemN_C"/>
</dbReference>
<organism evidence="5 6">
    <name type="scientific">Lacicoccus qingdaonensis</name>
    <dbReference type="NCBI Taxonomy" id="576118"/>
    <lineage>
        <taxon>Bacteria</taxon>
        <taxon>Bacillati</taxon>
        <taxon>Bacillota</taxon>
        <taxon>Bacilli</taxon>
        <taxon>Bacillales</taxon>
        <taxon>Salinicoccaceae</taxon>
        <taxon>Lacicoccus</taxon>
    </lineage>
</organism>
<feature type="domain" description="Radical SAM core" evidence="4">
    <location>
        <begin position="1"/>
        <end position="223"/>
    </location>
</feature>
<dbReference type="Gene3D" id="3.80.30.20">
    <property type="entry name" value="tm_1862 like domain"/>
    <property type="match status" value="1"/>
</dbReference>
<dbReference type="AlphaFoldDB" id="A0A1G9IAH4"/>
<keyword evidence="3" id="KW-0963">Cytoplasm</keyword>
<dbReference type="NCBIfam" id="TIGR00539">
    <property type="entry name" value="hemN_rel"/>
    <property type="match status" value="1"/>
</dbReference>
<keyword evidence="3" id="KW-0408">Iron</keyword>
<dbReference type="SFLD" id="SFLDG01082">
    <property type="entry name" value="B12-binding_domain_containing"/>
    <property type="match status" value="1"/>
</dbReference>
<keyword evidence="3" id="KW-0479">Metal-binding</keyword>
<sequence>MKSLYIHIPFCNRICTYCDFTKVLIKNQPVDEYIDALIMELESLEHKNFETIYVGGGTPTALSPKQLERLLSFIAERFTVSTEYTFEANPDEVTTEKLDLLKNYGVNRVSLGVQSFNDEILKVLNRSHNFDDIFKSINHLEKIGLTNYSMDLMYNLPGETMNDIETSLKYVEQLKPKHISWYSLIIEPHTVFYNQIKKGALKIADDNVEAEKYERVMEGLGELGYPQYEISNFATSEFESAHNKTYWLNEHYYGTGAGAHGYVGNQRYYNIKPVPHYIKSMNENNTVVKETISLTEVEQIEEEMFLGLRMTEGVLKERFKDRYGMSIDEYYKDELNYLKDKKWIRDDGINVSLTEGGRMVGNEVFMSFLKST</sequence>
<dbReference type="GO" id="GO:0046872">
    <property type="term" value="F:metal ion binding"/>
    <property type="evidence" value="ECO:0007669"/>
    <property type="project" value="UniProtKB-UniRule"/>
</dbReference>
<dbReference type="Pfam" id="PF04055">
    <property type="entry name" value="Radical_SAM"/>
    <property type="match status" value="1"/>
</dbReference>
<keyword evidence="6" id="KW-1185">Reference proteome</keyword>
<keyword evidence="3" id="KW-0143">Chaperone</keyword>
<accession>A0A1G9IAH4</accession>
<dbReference type="InterPro" id="IPR034505">
    <property type="entry name" value="Coproporphyrinogen-III_oxidase"/>
</dbReference>
<dbReference type="SFLD" id="SFLDS00029">
    <property type="entry name" value="Radical_SAM"/>
    <property type="match status" value="1"/>
</dbReference>
<name>A0A1G9IAH4_9BACL</name>
<keyword evidence="3" id="KW-0949">S-adenosyl-L-methionine</keyword>
<dbReference type="Pfam" id="PF06969">
    <property type="entry name" value="HemN_C"/>
    <property type="match status" value="1"/>
</dbReference>
<dbReference type="PANTHER" id="PTHR13932:SF5">
    <property type="entry name" value="RADICAL S-ADENOSYL METHIONINE DOMAIN-CONTAINING PROTEIN 1, MITOCHONDRIAL"/>
    <property type="match status" value="1"/>
</dbReference>
<dbReference type="GO" id="GO:0006779">
    <property type="term" value="P:porphyrin-containing compound biosynthetic process"/>
    <property type="evidence" value="ECO:0007669"/>
    <property type="project" value="InterPro"/>
</dbReference>
<keyword evidence="3" id="KW-0349">Heme</keyword>
<comment type="similarity">
    <text evidence="1">Belongs to the anaerobic coproporphyrinogen-III oxidase family. HemW subfamily.</text>
</comment>
<keyword evidence="3" id="KW-0004">4Fe-4S</keyword>
<dbReference type="PANTHER" id="PTHR13932">
    <property type="entry name" value="COPROPORPHYRINIGEN III OXIDASE"/>
    <property type="match status" value="1"/>
</dbReference>
<dbReference type="GO" id="GO:0005737">
    <property type="term" value="C:cytoplasm"/>
    <property type="evidence" value="ECO:0007669"/>
    <property type="project" value="UniProtKB-SubCell"/>
</dbReference>
<dbReference type="OrthoDB" id="9808022at2"/>
<dbReference type="Proteomes" id="UP000199008">
    <property type="component" value="Unassembled WGS sequence"/>
</dbReference>
<protein>
    <recommendedName>
        <fullName evidence="2 3">Heme chaperone HemW</fullName>
    </recommendedName>
</protein>
<gene>
    <name evidence="5" type="ORF">SAMN05216216_13120</name>
</gene>
<dbReference type="InterPro" id="IPR007197">
    <property type="entry name" value="rSAM"/>
</dbReference>
<evidence type="ECO:0000256" key="3">
    <source>
        <dbReference type="RuleBase" id="RU364116"/>
    </source>
</evidence>
<comment type="function">
    <text evidence="3">Probably acts as a heme chaperone, transferring heme to an unknown acceptor. Binds one molecule of heme per monomer, possibly covalently. Binds 1 [4Fe-4S] cluster. The cluster is coordinated with 3 cysteines and an exchangeable S-adenosyl-L-methionine.</text>
</comment>
<dbReference type="SUPFAM" id="SSF102114">
    <property type="entry name" value="Radical SAM enzymes"/>
    <property type="match status" value="1"/>
</dbReference>
<dbReference type="SFLD" id="SFLDF00562">
    <property type="entry name" value="HemN-like__clustered_with_heat"/>
    <property type="match status" value="1"/>
</dbReference>
<dbReference type="SMART" id="SM00729">
    <property type="entry name" value="Elp3"/>
    <property type="match status" value="1"/>
</dbReference>
<dbReference type="InterPro" id="IPR006638">
    <property type="entry name" value="Elp3/MiaA/NifB-like_rSAM"/>
</dbReference>